<dbReference type="AlphaFoldDB" id="A0A427AC00"/>
<accession>A0A427AC00</accession>
<organism evidence="2 3">
    <name type="scientific">Ensete ventricosum</name>
    <name type="common">Abyssinian banana</name>
    <name type="synonym">Musa ensete</name>
    <dbReference type="NCBI Taxonomy" id="4639"/>
    <lineage>
        <taxon>Eukaryota</taxon>
        <taxon>Viridiplantae</taxon>
        <taxon>Streptophyta</taxon>
        <taxon>Embryophyta</taxon>
        <taxon>Tracheophyta</taxon>
        <taxon>Spermatophyta</taxon>
        <taxon>Magnoliopsida</taxon>
        <taxon>Liliopsida</taxon>
        <taxon>Zingiberales</taxon>
        <taxon>Musaceae</taxon>
        <taxon>Ensete</taxon>
    </lineage>
</organism>
<proteinExistence type="predicted"/>
<dbReference type="EMBL" id="AMZH03002993">
    <property type="protein sequence ID" value="RRT73767.1"/>
    <property type="molecule type" value="Genomic_DNA"/>
</dbReference>
<evidence type="ECO:0000313" key="2">
    <source>
        <dbReference type="EMBL" id="RRT73767.1"/>
    </source>
</evidence>
<sequence length="195" mass="21615">MSNDSFYHHLPVIVLLFHRLPLPRRTHHCQLPHSSPAASTIIDFLIPLPRHPSTQGSLPRAPPLSQAPAGSGTFPTPSVADDGFYTCFNLLHLISTSSCYRRPHLPLQPRQPLSPNPMVLCQHLVECSSSSPAPTTTIVTHVSWTQVRSRGALVIATRIDEGVFYCREQRPPALAKESNRGDPPREAMVLQDLLR</sequence>
<comment type="caution">
    <text evidence="2">The sequence shown here is derived from an EMBL/GenBank/DDBJ whole genome shotgun (WGS) entry which is preliminary data.</text>
</comment>
<gene>
    <name evidence="2" type="ORF">B296_00015027</name>
</gene>
<reference evidence="2 3" key="1">
    <citation type="journal article" date="2014" name="Agronomy (Basel)">
        <title>A Draft Genome Sequence for Ensete ventricosum, the Drought-Tolerant Tree Against Hunger.</title>
        <authorList>
            <person name="Harrison J."/>
            <person name="Moore K.A."/>
            <person name="Paszkiewicz K."/>
            <person name="Jones T."/>
            <person name="Grant M."/>
            <person name="Ambacheew D."/>
            <person name="Muzemil S."/>
            <person name="Studholme D.J."/>
        </authorList>
    </citation>
    <scope>NUCLEOTIDE SEQUENCE [LARGE SCALE GENOMIC DNA]</scope>
</reference>
<protein>
    <submittedName>
        <fullName evidence="2">Uncharacterized protein</fullName>
    </submittedName>
</protein>
<feature type="region of interest" description="Disordered" evidence="1">
    <location>
        <begin position="52"/>
        <end position="72"/>
    </location>
</feature>
<evidence type="ECO:0000313" key="3">
    <source>
        <dbReference type="Proteomes" id="UP000287651"/>
    </source>
</evidence>
<evidence type="ECO:0000256" key="1">
    <source>
        <dbReference type="SAM" id="MobiDB-lite"/>
    </source>
</evidence>
<dbReference type="Proteomes" id="UP000287651">
    <property type="component" value="Unassembled WGS sequence"/>
</dbReference>
<name>A0A427AC00_ENSVE</name>